<dbReference type="InterPro" id="IPR001509">
    <property type="entry name" value="Epimerase_deHydtase"/>
</dbReference>
<dbReference type="PANTHER" id="PTHR11092">
    <property type="entry name" value="SUGAR NUCLEOTIDE EPIMERASE RELATED"/>
    <property type="match status" value="1"/>
</dbReference>
<dbReference type="NCBIfam" id="TIGR01777">
    <property type="entry name" value="yfcH"/>
    <property type="match status" value="1"/>
</dbReference>
<dbReference type="Pfam" id="PF08338">
    <property type="entry name" value="DUF1731"/>
    <property type="match status" value="1"/>
</dbReference>
<dbReference type="InterPro" id="IPR036291">
    <property type="entry name" value="NAD(P)-bd_dom_sf"/>
</dbReference>
<dbReference type="InterPro" id="IPR013549">
    <property type="entry name" value="DUF1731"/>
</dbReference>
<gene>
    <name evidence="4" type="ORF">SAMN05660359_02423</name>
</gene>
<sequence>MKIAVTGASGLIGQALVPALRADGHDVVRLVRRTPRTADEHRWDPRHRQLDPAVVSDVDAVVNLAGTPIRPRPFTPSYKRDLVSSRVDSTTTVSEALAAAQTADPSRPRVLLSASAVGFYGDTGDRVVEEDAQSGEDFLARLCVQWEDATRPAVDAGVRVVTLRTGLVIGRDAMLVRILGLVFRLGLGGRMGSGRQYWPWVSLADEVGAIRFLLTADDVRGPVNLTGPEPVRNSDFVRDLAAAVSRPAVLPVPAVALRLALGEFGRSSVLAGQRAVPARLQSAGYRFTHGDLPSALREALGRG</sequence>
<evidence type="ECO:0000313" key="4">
    <source>
        <dbReference type="EMBL" id="SFO27337.1"/>
    </source>
</evidence>
<evidence type="ECO:0000256" key="1">
    <source>
        <dbReference type="ARBA" id="ARBA00009353"/>
    </source>
</evidence>
<proteinExistence type="inferred from homology"/>
<evidence type="ECO:0000259" key="2">
    <source>
        <dbReference type="Pfam" id="PF01370"/>
    </source>
</evidence>
<protein>
    <recommendedName>
        <fullName evidence="6">TIGR01777 family protein</fullName>
    </recommendedName>
</protein>
<name>A0A1I5FU76_9ACTN</name>
<comment type="similarity">
    <text evidence="1">Belongs to the NAD(P)-dependent epimerase/dehydratase family. SDR39U1 subfamily.</text>
</comment>
<accession>A0A1I5FU76</accession>
<keyword evidence="5" id="KW-1185">Reference proteome</keyword>
<dbReference type="Gene3D" id="3.40.50.720">
    <property type="entry name" value="NAD(P)-binding Rossmann-like Domain"/>
    <property type="match status" value="1"/>
</dbReference>
<feature type="domain" description="NAD-dependent epimerase/dehydratase" evidence="2">
    <location>
        <begin position="3"/>
        <end position="218"/>
    </location>
</feature>
<evidence type="ECO:0000313" key="5">
    <source>
        <dbReference type="Proteomes" id="UP000183642"/>
    </source>
</evidence>
<evidence type="ECO:0000259" key="3">
    <source>
        <dbReference type="Pfam" id="PF08338"/>
    </source>
</evidence>
<dbReference type="OrthoDB" id="9801773at2"/>
<dbReference type="PANTHER" id="PTHR11092:SF0">
    <property type="entry name" value="EPIMERASE FAMILY PROTEIN SDR39U1"/>
    <property type="match status" value="1"/>
</dbReference>
<feature type="domain" description="DUF1731" evidence="3">
    <location>
        <begin position="252"/>
        <end position="298"/>
    </location>
</feature>
<dbReference type="SUPFAM" id="SSF51735">
    <property type="entry name" value="NAD(P)-binding Rossmann-fold domains"/>
    <property type="match status" value="1"/>
</dbReference>
<dbReference type="Pfam" id="PF01370">
    <property type="entry name" value="Epimerase"/>
    <property type="match status" value="1"/>
</dbReference>
<dbReference type="EMBL" id="FOWE01000005">
    <property type="protein sequence ID" value="SFO27337.1"/>
    <property type="molecule type" value="Genomic_DNA"/>
</dbReference>
<dbReference type="Proteomes" id="UP000183642">
    <property type="component" value="Unassembled WGS sequence"/>
</dbReference>
<reference evidence="5" key="1">
    <citation type="submission" date="2016-10" db="EMBL/GenBank/DDBJ databases">
        <authorList>
            <person name="Varghese N."/>
            <person name="Submissions S."/>
        </authorList>
    </citation>
    <scope>NUCLEOTIDE SEQUENCE [LARGE SCALE GENOMIC DNA]</scope>
    <source>
        <strain evidence="5">DSM 43161</strain>
    </source>
</reference>
<evidence type="ECO:0008006" key="6">
    <source>
        <dbReference type="Google" id="ProtNLM"/>
    </source>
</evidence>
<dbReference type="RefSeq" id="WP_075013770.1">
    <property type="nucleotide sequence ID" value="NZ_FOWE01000005.1"/>
</dbReference>
<dbReference type="AlphaFoldDB" id="A0A1I5FU76"/>
<organism evidence="4 5">
    <name type="scientific">Geodermatophilus obscurus</name>
    <dbReference type="NCBI Taxonomy" id="1861"/>
    <lineage>
        <taxon>Bacteria</taxon>
        <taxon>Bacillati</taxon>
        <taxon>Actinomycetota</taxon>
        <taxon>Actinomycetes</taxon>
        <taxon>Geodermatophilales</taxon>
        <taxon>Geodermatophilaceae</taxon>
        <taxon>Geodermatophilus</taxon>
    </lineage>
</organism>
<dbReference type="InterPro" id="IPR010099">
    <property type="entry name" value="SDR39U1"/>
</dbReference>